<organism evidence="2">
    <name type="scientific">Haptolina brevifila</name>
    <dbReference type="NCBI Taxonomy" id="156173"/>
    <lineage>
        <taxon>Eukaryota</taxon>
        <taxon>Haptista</taxon>
        <taxon>Haptophyta</taxon>
        <taxon>Prymnesiophyceae</taxon>
        <taxon>Prymnesiales</taxon>
        <taxon>Prymnesiaceae</taxon>
        <taxon>Haptolina</taxon>
    </lineage>
</organism>
<evidence type="ECO:0000256" key="1">
    <source>
        <dbReference type="SAM" id="MobiDB-lite"/>
    </source>
</evidence>
<accession>A0A7S2HZ92</accession>
<feature type="region of interest" description="Disordered" evidence="1">
    <location>
        <begin position="205"/>
        <end position="268"/>
    </location>
</feature>
<evidence type="ECO:0000313" key="2">
    <source>
        <dbReference type="EMBL" id="CAD9504166.1"/>
    </source>
</evidence>
<feature type="compositionally biased region" description="Basic and acidic residues" evidence="1">
    <location>
        <begin position="25"/>
        <end position="47"/>
    </location>
</feature>
<dbReference type="PANTHER" id="PTHR21055:SF3">
    <property type="entry name" value="PROTEIN PHOSPHATASE 1 REGULATORY SUBUNIT 36"/>
    <property type="match status" value="1"/>
</dbReference>
<dbReference type="Pfam" id="PF14895">
    <property type="entry name" value="PPPI_inhib"/>
    <property type="match status" value="1"/>
</dbReference>
<dbReference type="InterPro" id="IPR026142">
    <property type="entry name" value="Pro_pase_1_reg_su_36"/>
</dbReference>
<dbReference type="EMBL" id="HBGU01054868">
    <property type="protein sequence ID" value="CAD9504166.1"/>
    <property type="molecule type" value="Transcribed_RNA"/>
</dbReference>
<protein>
    <submittedName>
        <fullName evidence="2">Uncharacterized protein</fullName>
    </submittedName>
</protein>
<dbReference type="AlphaFoldDB" id="A0A7S2HZ92"/>
<gene>
    <name evidence="2" type="ORF">CBRE1094_LOCUS29974</name>
</gene>
<feature type="compositionally biased region" description="Acidic residues" evidence="1">
    <location>
        <begin position="218"/>
        <end position="230"/>
    </location>
</feature>
<name>A0A7S2HZ92_9EUKA</name>
<feature type="region of interest" description="Disordered" evidence="1">
    <location>
        <begin position="25"/>
        <end position="64"/>
    </location>
</feature>
<sequence>MDAFLHACIDYFTVFFEVKKIEDDEGATAEKRRDALALGERPSEGKDTSAGASAGPGSSKELREKELEQRARLKDVALVYAAILLKHSNYANTQQERQFFESLYDFSKRVLFTINNRKHWHAIENELDRIFRSPHFNLSERKNKTNQQGGTAVMTSYKDMYEKQQGQEGFGRSPFSDRSAHRSNIHKALLMRSPIISEIFPTPKERAERAAQMQSDMLDQEEAEEGEEGEAGQSSHQSRLARSSGRTEAQSGRAHDSGPGGVYLDGEEAMEALVQETSRSFTDIVG</sequence>
<feature type="compositionally biased region" description="Polar residues" evidence="1">
    <location>
        <begin position="233"/>
        <end position="250"/>
    </location>
</feature>
<reference evidence="2" key="1">
    <citation type="submission" date="2021-01" db="EMBL/GenBank/DDBJ databases">
        <authorList>
            <person name="Corre E."/>
            <person name="Pelletier E."/>
            <person name="Niang G."/>
            <person name="Scheremetjew M."/>
            <person name="Finn R."/>
            <person name="Kale V."/>
            <person name="Holt S."/>
            <person name="Cochrane G."/>
            <person name="Meng A."/>
            <person name="Brown T."/>
            <person name="Cohen L."/>
        </authorList>
    </citation>
    <scope>NUCLEOTIDE SEQUENCE</scope>
    <source>
        <strain evidence="2">UTEX LB 985</strain>
    </source>
</reference>
<dbReference type="GO" id="GO:0019902">
    <property type="term" value="F:phosphatase binding"/>
    <property type="evidence" value="ECO:0007669"/>
    <property type="project" value="InterPro"/>
</dbReference>
<proteinExistence type="predicted"/>
<dbReference type="PANTHER" id="PTHR21055">
    <property type="entry name" value="PROTEIN PHOSPHATASE 1 REGULATORY SUBUNIT 36"/>
    <property type="match status" value="1"/>
</dbReference>
<feature type="compositionally biased region" description="Low complexity" evidence="1">
    <location>
        <begin position="49"/>
        <end position="59"/>
    </location>
</feature>